<name>A0A9N7YDI5_PLEPL</name>
<evidence type="ECO:0000313" key="2">
    <source>
        <dbReference type="EMBL" id="CAB1427500.1"/>
    </source>
</evidence>
<dbReference type="AlphaFoldDB" id="A0A9N7YDI5"/>
<evidence type="ECO:0000313" key="3">
    <source>
        <dbReference type="Proteomes" id="UP001153269"/>
    </source>
</evidence>
<comment type="caution">
    <text evidence="2">The sequence shown here is derived from an EMBL/GenBank/DDBJ whole genome shotgun (WGS) entry which is preliminary data.</text>
</comment>
<dbReference type="Proteomes" id="UP001153269">
    <property type="component" value="Unassembled WGS sequence"/>
</dbReference>
<protein>
    <submittedName>
        <fullName evidence="2">Uncharacterized protein</fullName>
    </submittedName>
</protein>
<organism evidence="2 3">
    <name type="scientific">Pleuronectes platessa</name>
    <name type="common">European plaice</name>
    <dbReference type="NCBI Taxonomy" id="8262"/>
    <lineage>
        <taxon>Eukaryota</taxon>
        <taxon>Metazoa</taxon>
        <taxon>Chordata</taxon>
        <taxon>Craniata</taxon>
        <taxon>Vertebrata</taxon>
        <taxon>Euteleostomi</taxon>
        <taxon>Actinopterygii</taxon>
        <taxon>Neopterygii</taxon>
        <taxon>Teleostei</taxon>
        <taxon>Neoteleostei</taxon>
        <taxon>Acanthomorphata</taxon>
        <taxon>Carangaria</taxon>
        <taxon>Pleuronectiformes</taxon>
        <taxon>Pleuronectoidei</taxon>
        <taxon>Pleuronectidae</taxon>
        <taxon>Pleuronectes</taxon>
    </lineage>
</organism>
<accession>A0A9N7YDI5</accession>
<feature type="region of interest" description="Disordered" evidence="1">
    <location>
        <begin position="74"/>
        <end position="105"/>
    </location>
</feature>
<evidence type="ECO:0000256" key="1">
    <source>
        <dbReference type="SAM" id="MobiDB-lite"/>
    </source>
</evidence>
<keyword evidence="3" id="KW-1185">Reference proteome</keyword>
<reference evidence="2" key="1">
    <citation type="submission" date="2020-03" db="EMBL/GenBank/DDBJ databases">
        <authorList>
            <person name="Weist P."/>
        </authorList>
    </citation>
    <scope>NUCLEOTIDE SEQUENCE</scope>
</reference>
<gene>
    <name evidence="2" type="ORF">PLEPLA_LOCUS15440</name>
</gene>
<dbReference type="EMBL" id="CADEAL010000972">
    <property type="protein sequence ID" value="CAB1427500.1"/>
    <property type="molecule type" value="Genomic_DNA"/>
</dbReference>
<proteinExistence type="predicted"/>
<sequence>MAVQSVQASSARLLLHLNSDTTAQREPSICQNNSQCHHSHAAVFRLLVTRVTHVSDGSLRLWLRVGRWSDAGAGATVTGEKTAAQDGSSGAAPQKTTAERRKSRD</sequence>